<feature type="transmembrane region" description="Helical" evidence="1">
    <location>
        <begin position="20"/>
        <end position="44"/>
    </location>
</feature>
<evidence type="ECO:0000256" key="1">
    <source>
        <dbReference type="SAM" id="Phobius"/>
    </source>
</evidence>
<feature type="transmembrane region" description="Helical" evidence="1">
    <location>
        <begin position="64"/>
        <end position="82"/>
    </location>
</feature>
<feature type="transmembrane region" description="Helical" evidence="1">
    <location>
        <begin position="270"/>
        <end position="287"/>
    </location>
</feature>
<protein>
    <submittedName>
        <fullName evidence="2">Uncharacterized protein</fullName>
    </submittedName>
</protein>
<dbReference type="OrthoDB" id="5891386at2759"/>
<name>A0A6V7VAA3_MELEN</name>
<feature type="transmembrane region" description="Helical" evidence="1">
    <location>
        <begin position="102"/>
        <end position="126"/>
    </location>
</feature>
<keyword evidence="1" id="KW-0812">Transmembrane</keyword>
<keyword evidence="1" id="KW-1133">Transmembrane helix</keyword>
<feature type="transmembrane region" description="Helical" evidence="1">
    <location>
        <begin position="197"/>
        <end position="218"/>
    </location>
</feature>
<comment type="caution">
    <text evidence="2">The sequence shown here is derived from an EMBL/GenBank/DDBJ whole genome shotgun (WGS) entry which is preliminary data.</text>
</comment>
<evidence type="ECO:0000313" key="3">
    <source>
        <dbReference type="Proteomes" id="UP000580250"/>
    </source>
</evidence>
<accession>A0A6V7VAA3</accession>
<feature type="transmembrane region" description="Helical" evidence="1">
    <location>
        <begin position="147"/>
        <end position="169"/>
    </location>
</feature>
<dbReference type="Proteomes" id="UP000580250">
    <property type="component" value="Unassembled WGS sequence"/>
</dbReference>
<evidence type="ECO:0000313" key="2">
    <source>
        <dbReference type="EMBL" id="CAD2171895.1"/>
    </source>
</evidence>
<dbReference type="EMBL" id="CAJEWN010000192">
    <property type="protein sequence ID" value="CAD2171895.1"/>
    <property type="molecule type" value="Genomic_DNA"/>
</dbReference>
<sequence>MESNITSKPPVPIFPPVTYIIFSEYLLSFICTIISIFNMTRLLYTAKFNKSALKTKGISDSMKLYLAVNVFCGATELPFFIYKVFWWRPPFIRGDEPLYSNVLYHFISSIFNALHYGVSSILVFILCLERCLVLKMGNQLTGKKNGIFIIGGIFVVVAVYILCGASYAFEFPLNYEIDKYCEPTSCMQLRLKNYPVLFVKTCFGFANVFCCILFLYLLEKVGGEAKKKLDNRIIKITVIVEIFLNVIPGEGSIVYKLITGTPSSIYTGDIAFLGVSLETAICGIFYWRKFKDTTQTTTVSVISTQKDLIKVQNLGSLPKITK</sequence>
<reference evidence="2 3" key="1">
    <citation type="submission" date="2020-08" db="EMBL/GenBank/DDBJ databases">
        <authorList>
            <person name="Koutsovoulos G."/>
            <person name="Danchin GJ E."/>
        </authorList>
    </citation>
    <scope>NUCLEOTIDE SEQUENCE [LARGE SCALE GENOMIC DNA]</scope>
</reference>
<feature type="transmembrane region" description="Helical" evidence="1">
    <location>
        <begin position="238"/>
        <end position="258"/>
    </location>
</feature>
<keyword evidence="1" id="KW-0472">Membrane</keyword>
<proteinExistence type="predicted"/>
<dbReference type="AlphaFoldDB" id="A0A6V7VAA3"/>
<gene>
    <name evidence="2" type="ORF">MENT_LOCUS23418</name>
</gene>
<organism evidence="2 3">
    <name type="scientific">Meloidogyne enterolobii</name>
    <name type="common">Root-knot nematode worm</name>
    <name type="synonym">Meloidogyne mayaguensis</name>
    <dbReference type="NCBI Taxonomy" id="390850"/>
    <lineage>
        <taxon>Eukaryota</taxon>
        <taxon>Metazoa</taxon>
        <taxon>Ecdysozoa</taxon>
        <taxon>Nematoda</taxon>
        <taxon>Chromadorea</taxon>
        <taxon>Rhabditida</taxon>
        <taxon>Tylenchina</taxon>
        <taxon>Tylenchomorpha</taxon>
        <taxon>Tylenchoidea</taxon>
        <taxon>Meloidogynidae</taxon>
        <taxon>Meloidogyninae</taxon>
        <taxon>Meloidogyne</taxon>
    </lineage>
</organism>